<feature type="domain" description="G-protein coupled receptors family 1 profile" evidence="14">
    <location>
        <begin position="26"/>
        <end position="288"/>
    </location>
</feature>
<feature type="transmembrane region" description="Helical" evidence="13">
    <location>
        <begin position="271"/>
        <end position="289"/>
    </location>
</feature>
<feature type="transmembrane region" description="Helical" evidence="13">
    <location>
        <begin position="12"/>
        <end position="35"/>
    </location>
</feature>
<dbReference type="GeneID" id="100083435"/>
<keyword evidence="4 13" id="KW-1003">Cell membrane</keyword>
<feature type="transmembrane region" description="Helical" evidence="13">
    <location>
        <begin position="237"/>
        <end position="259"/>
    </location>
</feature>
<dbReference type="GO" id="GO:0007606">
    <property type="term" value="P:sensory perception of chemical stimulus"/>
    <property type="evidence" value="ECO:0007669"/>
    <property type="project" value="UniProtKB-ARBA"/>
</dbReference>
<comment type="subcellular location">
    <subcellularLocation>
        <location evidence="2 13">Cell membrane</location>
        <topology evidence="2 13">Multi-pass membrane protein</topology>
    </subcellularLocation>
</comment>
<reference evidence="15" key="3">
    <citation type="submission" date="2025-09" db="UniProtKB">
        <authorList>
            <consortium name="Ensembl"/>
        </authorList>
    </citation>
    <scope>IDENTIFICATION</scope>
    <source>
        <strain evidence="15">Glennie</strain>
    </source>
</reference>
<dbReference type="Pfam" id="PF03402">
    <property type="entry name" value="V1R"/>
    <property type="match status" value="1"/>
</dbReference>
<keyword evidence="9 13" id="KW-0472">Membrane</keyword>
<dbReference type="FunFam" id="1.20.1070.10:FF:000033">
    <property type="entry name" value="Vomeronasal type-1 receptor"/>
    <property type="match status" value="1"/>
</dbReference>
<keyword evidence="6 13" id="KW-0812">Transmembrane</keyword>
<dbReference type="OrthoDB" id="9606139at2759"/>
<evidence type="ECO:0000313" key="15">
    <source>
        <dbReference type="Ensembl" id="ENSOANP00000035052.1"/>
    </source>
</evidence>
<organism evidence="15 16">
    <name type="scientific">Ornithorhynchus anatinus</name>
    <name type="common">Duckbill platypus</name>
    <dbReference type="NCBI Taxonomy" id="9258"/>
    <lineage>
        <taxon>Eukaryota</taxon>
        <taxon>Metazoa</taxon>
        <taxon>Chordata</taxon>
        <taxon>Craniata</taxon>
        <taxon>Vertebrata</taxon>
        <taxon>Euteleostomi</taxon>
        <taxon>Mammalia</taxon>
        <taxon>Monotremata</taxon>
        <taxon>Ornithorhynchidae</taxon>
        <taxon>Ornithorhynchus</taxon>
    </lineage>
</organism>
<evidence type="ECO:0000256" key="9">
    <source>
        <dbReference type="ARBA" id="ARBA00023136"/>
    </source>
</evidence>
<evidence type="ECO:0000256" key="10">
    <source>
        <dbReference type="ARBA" id="ARBA00023170"/>
    </source>
</evidence>
<evidence type="ECO:0000259" key="14">
    <source>
        <dbReference type="PROSITE" id="PS50262"/>
    </source>
</evidence>
<dbReference type="GO" id="GO:0016503">
    <property type="term" value="F:pheromone receptor activity"/>
    <property type="evidence" value="ECO:0007669"/>
    <property type="project" value="InterPro"/>
</dbReference>
<name>A0A6I8N2C8_ORNAN</name>
<dbReference type="InterPro" id="IPR017452">
    <property type="entry name" value="GPCR_Rhodpsn_7TM"/>
</dbReference>
<dbReference type="FunCoup" id="A0A6I8N2C8">
    <property type="interactions" value="3"/>
</dbReference>
<evidence type="ECO:0000256" key="13">
    <source>
        <dbReference type="RuleBase" id="RU364061"/>
    </source>
</evidence>
<evidence type="ECO:0000256" key="12">
    <source>
        <dbReference type="ARBA" id="ARBA00023224"/>
    </source>
</evidence>
<dbReference type="OMA" id="MWNIFML"/>
<dbReference type="PROSITE" id="PS50262">
    <property type="entry name" value="G_PROTEIN_RECEP_F1_2"/>
    <property type="match status" value="1"/>
</dbReference>
<evidence type="ECO:0000256" key="4">
    <source>
        <dbReference type="ARBA" id="ARBA00022475"/>
    </source>
</evidence>
<dbReference type="GO" id="GO:0019236">
    <property type="term" value="P:response to pheromone"/>
    <property type="evidence" value="ECO:0007669"/>
    <property type="project" value="UniProtKB-KW"/>
</dbReference>
<comment type="function">
    <text evidence="1">Putative pheromone receptor.</text>
</comment>
<dbReference type="PRINTS" id="PR01534">
    <property type="entry name" value="VOMERONASL1R"/>
</dbReference>
<dbReference type="KEGG" id="oaa:100083435"/>
<keyword evidence="7 13" id="KW-1133">Transmembrane helix</keyword>
<evidence type="ECO:0000256" key="5">
    <source>
        <dbReference type="ARBA" id="ARBA00022507"/>
    </source>
</evidence>
<keyword evidence="5 13" id="KW-0589">Pheromone response</keyword>
<keyword evidence="10 13" id="KW-0675">Receptor</keyword>
<evidence type="ECO:0000256" key="7">
    <source>
        <dbReference type="ARBA" id="ARBA00022989"/>
    </source>
</evidence>
<dbReference type="InterPro" id="IPR004072">
    <property type="entry name" value="Vmron_rcpt_1"/>
</dbReference>
<keyword evidence="12 13" id="KW-0807">Transducer</keyword>
<keyword evidence="11" id="KW-0325">Glycoprotein</keyword>
<evidence type="ECO:0000256" key="8">
    <source>
        <dbReference type="ARBA" id="ARBA00023040"/>
    </source>
</evidence>
<evidence type="ECO:0000256" key="11">
    <source>
        <dbReference type="ARBA" id="ARBA00023180"/>
    </source>
</evidence>
<evidence type="ECO:0000256" key="6">
    <source>
        <dbReference type="ARBA" id="ARBA00022692"/>
    </source>
</evidence>
<dbReference type="Proteomes" id="UP000002279">
    <property type="component" value="Chromosome X5"/>
</dbReference>
<dbReference type="Ensembl" id="ENSOANT00000054306.1">
    <property type="protein sequence ID" value="ENSOANP00000035052.1"/>
    <property type="gene ID" value="ENSOANG00000045794.1"/>
</dbReference>
<comment type="similarity">
    <text evidence="3 13">Belongs to the G-protein coupled receptor 1 family.</text>
</comment>
<dbReference type="PANTHER" id="PTHR24062">
    <property type="entry name" value="VOMERONASAL TYPE-1 RECEPTOR"/>
    <property type="match status" value="1"/>
</dbReference>
<dbReference type="SUPFAM" id="SSF81321">
    <property type="entry name" value="Family A G protein-coupled receptor-like"/>
    <property type="match status" value="1"/>
</dbReference>
<sequence length="323" mass="36423">MWSNDSVFGIFFFYQTAFGFLGNSTLSMVYINIFINQPQQKKSIDAILIHLTVVNTVTLLTRGVPETLVAFGMKHILNDVGCQSLMYINRVCRGLSICTTCLLSVFQAITISPNTSSWAWLKSRAPNYILPSFLFFWMLNMSIYIRVITSIQSIRNVTILGHGYVSKYCSTIPNGNFIHSVTFLCAMTFRDLLFVFLMSCASGYMVTVLYRHRKQVQHIHRDSLSPRSSAETRAAHTILLLVSCFICFYCISSCITLYVTYVIPKDADLESAATFFSACYPALCPLVLISSDPRITKNHCILGKERHPSLFKSPTANQVIVKN</sequence>
<dbReference type="GeneTree" id="ENSGT00960000186612"/>
<dbReference type="CTD" id="100083435"/>
<keyword evidence="8 13" id="KW-0297">G-protein coupled receptor</keyword>
<dbReference type="GO" id="GO:0005550">
    <property type="term" value="F:pheromone binding"/>
    <property type="evidence" value="ECO:0000318"/>
    <property type="project" value="GO_Central"/>
</dbReference>
<dbReference type="GO" id="GO:0005886">
    <property type="term" value="C:plasma membrane"/>
    <property type="evidence" value="ECO:0000318"/>
    <property type="project" value="GO_Central"/>
</dbReference>
<reference evidence="15 16" key="1">
    <citation type="journal article" date="2008" name="Nature">
        <title>Genome analysis of the platypus reveals unique signatures of evolution.</title>
        <authorList>
            <person name="Warren W.C."/>
            <person name="Hillier L.W."/>
            <person name="Marshall Graves J.A."/>
            <person name="Birney E."/>
            <person name="Ponting C.P."/>
            <person name="Grutzner F."/>
            <person name="Belov K."/>
            <person name="Miller W."/>
            <person name="Clarke L."/>
            <person name="Chinwalla A.T."/>
            <person name="Yang S.P."/>
            <person name="Heger A."/>
            <person name="Locke D.P."/>
            <person name="Miethke P."/>
            <person name="Waters P.D."/>
            <person name="Veyrunes F."/>
            <person name="Fulton L."/>
            <person name="Fulton B."/>
            <person name="Graves T."/>
            <person name="Wallis J."/>
            <person name="Puente X.S."/>
            <person name="Lopez-Otin C."/>
            <person name="Ordonez G.R."/>
            <person name="Eichler E.E."/>
            <person name="Chen L."/>
            <person name="Cheng Z."/>
            <person name="Deakin J.E."/>
            <person name="Alsop A."/>
            <person name="Thompson K."/>
            <person name="Kirby P."/>
            <person name="Papenfuss A.T."/>
            <person name="Wakefield M.J."/>
            <person name="Olender T."/>
            <person name="Lancet D."/>
            <person name="Huttley G.A."/>
            <person name="Smit A.F."/>
            <person name="Pask A."/>
            <person name="Temple-Smith P."/>
            <person name="Batzer M.A."/>
            <person name="Walker J.A."/>
            <person name="Konkel M.K."/>
            <person name="Harris R.S."/>
            <person name="Whittington C.M."/>
            <person name="Wong E.S."/>
            <person name="Gemmell N.J."/>
            <person name="Buschiazzo E."/>
            <person name="Vargas Jentzsch I.M."/>
            <person name="Merkel A."/>
            <person name="Schmitz J."/>
            <person name="Zemann A."/>
            <person name="Churakov G."/>
            <person name="Kriegs J.O."/>
            <person name="Brosius J."/>
            <person name="Murchison E.P."/>
            <person name="Sachidanandam R."/>
            <person name="Smith C."/>
            <person name="Hannon G.J."/>
            <person name="Tsend-Ayush E."/>
            <person name="McMillan D."/>
            <person name="Attenborough R."/>
            <person name="Rens W."/>
            <person name="Ferguson-Smith M."/>
            <person name="Lefevre C.M."/>
            <person name="Sharp J.A."/>
            <person name="Nicholas K.R."/>
            <person name="Ray D.A."/>
            <person name="Kube M."/>
            <person name="Reinhardt R."/>
            <person name="Pringle T.H."/>
            <person name="Taylor J."/>
            <person name="Jones R.C."/>
            <person name="Nixon B."/>
            <person name="Dacheux J.L."/>
            <person name="Niwa H."/>
            <person name="Sekita Y."/>
            <person name="Huang X."/>
            <person name="Stark A."/>
            <person name="Kheradpour P."/>
            <person name="Kellis M."/>
            <person name="Flicek P."/>
            <person name="Chen Y."/>
            <person name="Webber C."/>
            <person name="Hardison R."/>
            <person name="Nelson J."/>
            <person name="Hallsworth-Pepin K."/>
            <person name="Delehaunty K."/>
            <person name="Markovic C."/>
            <person name="Minx P."/>
            <person name="Feng Y."/>
            <person name="Kremitzki C."/>
            <person name="Mitreva M."/>
            <person name="Glasscock J."/>
            <person name="Wylie T."/>
            <person name="Wohldmann P."/>
            <person name="Thiru P."/>
            <person name="Nhan M.N."/>
            <person name="Pohl C.S."/>
            <person name="Smith S.M."/>
            <person name="Hou S."/>
            <person name="Nefedov M."/>
            <person name="de Jong P.J."/>
            <person name="Renfree M.B."/>
            <person name="Mardis E.R."/>
            <person name="Wilson R.K."/>
        </authorList>
    </citation>
    <scope>NUCLEOTIDE SEQUENCE [LARGE SCALE GENOMIC DNA]</scope>
    <source>
        <strain evidence="15 16">Glennie</strain>
    </source>
</reference>
<protein>
    <recommendedName>
        <fullName evidence="13">Vomeronasal type-1 receptor</fullName>
    </recommendedName>
</protein>
<proteinExistence type="inferred from homology"/>
<evidence type="ECO:0000256" key="1">
    <source>
        <dbReference type="ARBA" id="ARBA00003878"/>
    </source>
</evidence>
<accession>A0A6I8N2C8</accession>
<dbReference type="AlphaFoldDB" id="A0A6I8N2C8"/>
<feature type="transmembrane region" description="Helical" evidence="13">
    <location>
        <begin position="192"/>
        <end position="210"/>
    </location>
</feature>
<evidence type="ECO:0000256" key="3">
    <source>
        <dbReference type="ARBA" id="ARBA00010663"/>
    </source>
</evidence>
<dbReference type="InParanoid" id="A0A6I8N2C8"/>
<dbReference type="RefSeq" id="NP_001240576.1">
    <property type="nucleotide sequence ID" value="NM_001253647.2"/>
</dbReference>
<evidence type="ECO:0000313" key="16">
    <source>
        <dbReference type="Proteomes" id="UP000002279"/>
    </source>
</evidence>
<reference evidence="15" key="2">
    <citation type="submission" date="2025-08" db="UniProtKB">
        <authorList>
            <consortium name="Ensembl"/>
        </authorList>
    </citation>
    <scope>IDENTIFICATION</scope>
    <source>
        <strain evidence="15">Glennie</strain>
    </source>
</reference>
<gene>
    <name evidence="15" type="primary">ORNANAV1R3255</name>
</gene>
<keyword evidence="16" id="KW-1185">Reference proteome</keyword>
<feature type="transmembrane region" description="Helical" evidence="13">
    <location>
        <begin position="128"/>
        <end position="147"/>
    </location>
</feature>
<dbReference type="Gene3D" id="1.20.1070.10">
    <property type="entry name" value="Rhodopsin 7-helix transmembrane proteins"/>
    <property type="match status" value="1"/>
</dbReference>
<evidence type="ECO:0000256" key="2">
    <source>
        <dbReference type="ARBA" id="ARBA00004651"/>
    </source>
</evidence>